<dbReference type="AlphaFoldDB" id="A0A263BXS3"/>
<reference evidence="2" key="1">
    <citation type="submission" date="2017-08" db="EMBL/GenBank/DDBJ databases">
        <authorList>
            <person name="Huang Z."/>
        </authorList>
    </citation>
    <scope>NUCLEOTIDE SEQUENCE [LARGE SCALE GENOMIC DNA]</scope>
    <source>
        <strain evidence="2">SA5d-4</strain>
    </source>
</reference>
<keyword evidence="2" id="KW-1185">Reference proteome</keyword>
<evidence type="ECO:0000313" key="2">
    <source>
        <dbReference type="Proteomes" id="UP000217083"/>
    </source>
</evidence>
<sequence>MWLIIGAFLVGCLSIPETEPTPVHPLFSAHENKYSLLMVLETEKTDYNKWLEDNEITNVKTIHGRTSLEHTNGEYKFLELEKSPAYVVFDTKDIVYKTYSEEELIKFLKENNPN</sequence>
<protein>
    <submittedName>
        <fullName evidence="1">Uncharacterized protein</fullName>
    </submittedName>
</protein>
<evidence type="ECO:0000313" key="1">
    <source>
        <dbReference type="EMBL" id="OZM57976.1"/>
    </source>
</evidence>
<name>A0A263BXS3_9BACI</name>
<proteinExistence type="predicted"/>
<dbReference type="Proteomes" id="UP000217083">
    <property type="component" value="Unassembled WGS sequence"/>
</dbReference>
<dbReference type="EMBL" id="NPIA01000002">
    <property type="protein sequence ID" value="OZM57976.1"/>
    <property type="molecule type" value="Genomic_DNA"/>
</dbReference>
<accession>A0A263BXS3</accession>
<reference evidence="1 2" key="2">
    <citation type="submission" date="2017-09" db="EMBL/GenBank/DDBJ databases">
        <title>Bacillus patelloidae sp. nov., isolated from the intestinal tract of a marine limpet.</title>
        <authorList>
            <person name="Liu R."/>
            <person name="Dong C."/>
            <person name="Shao Z."/>
        </authorList>
    </citation>
    <scope>NUCLEOTIDE SEQUENCE [LARGE SCALE GENOMIC DNA]</scope>
    <source>
        <strain evidence="1 2">SA5d-4</strain>
    </source>
</reference>
<gene>
    <name evidence="1" type="ORF">CIB95_06365</name>
</gene>
<comment type="caution">
    <text evidence="1">The sequence shown here is derived from an EMBL/GenBank/DDBJ whole genome shotgun (WGS) entry which is preliminary data.</text>
</comment>
<organism evidence="1 2">
    <name type="scientific">Lottiidibacillus patelloidae</name>
    <dbReference type="NCBI Taxonomy" id="2670334"/>
    <lineage>
        <taxon>Bacteria</taxon>
        <taxon>Bacillati</taxon>
        <taxon>Bacillota</taxon>
        <taxon>Bacilli</taxon>
        <taxon>Bacillales</taxon>
        <taxon>Bacillaceae</taxon>
        <taxon>Lottiidibacillus</taxon>
    </lineage>
</organism>